<sequence>MIKRHKIREGFIEMRIPKLDPESEGNFKCITSISNSYNKIGTYNVSFLGWRQLKNFTFSLVADLQQERYFPLIHYARQYGVFHFKKASNPDQEVKQLIGDREVSATGRIMRDDVGTEYWEKIWCLCMIFRDKKGQMALLEVPKIVHENAYPEPYVEDLAMNSAIRHMQHPDLNDGHAMEALGRAFEVIKNLDKNVNMYYIRREMCLWLYVPLLRVFGAILSKDEAQYNKELEDAINLHKEFYSIFYYYEKEPWEEEPQEWDRPIDRNGWIAWRLLAAASIAYDRGLNTTVESEYIPSWLYKGEFNGLPTFFDLEKYG</sequence>
<dbReference type="InterPro" id="IPR029074">
    <property type="entry name" value="Imm49"/>
</dbReference>
<evidence type="ECO:0000313" key="1">
    <source>
        <dbReference type="EMBL" id="BDC98786.1"/>
    </source>
</evidence>
<keyword evidence="2" id="KW-1185">Reference proteome</keyword>
<protein>
    <submittedName>
        <fullName evidence="1">Uncharacterized protein</fullName>
    </submittedName>
</protein>
<accession>A0ABM7VCY1</accession>
<name>A0ABM7VCY1_9BACT</name>
<dbReference type="RefSeq" id="WP_338397870.1">
    <property type="nucleotide sequence ID" value="NZ_AP025292.1"/>
</dbReference>
<proteinExistence type="predicted"/>
<gene>
    <name evidence="1" type="ORF">PEPS_10670</name>
</gene>
<dbReference type="Pfam" id="PF15575">
    <property type="entry name" value="Imm49"/>
    <property type="match status" value="1"/>
</dbReference>
<reference evidence="1 2" key="1">
    <citation type="submission" date="2021-12" db="EMBL/GenBank/DDBJ databases">
        <title>Genome sequencing of bacteria with rrn-lacking chromosome and rrn-plasmid.</title>
        <authorList>
            <person name="Anda M."/>
            <person name="Iwasaki W."/>
        </authorList>
    </citation>
    <scope>NUCLEOTIDE SEQUENCE [LARGE SCALE GENOMIC DNA]</scope>
    <source>
        <strain evidence="1 2">NBRC 101262</strain>
    </source>
</reference>
<organism evidence="1 2">
    <name type="scientific">Persicobacter psychrovividus</name>
    <dbReference type="NCBI Taxonomy" id="387638"/>
    <lineage>
        <taxon>Bacteria</taxon>
        <taxon>Pseudomonadati</taxon>
        <taxon>Bacteroidota</taxon>
        <taxon>Cytophagia</taxon>
        <taxon>Cytophagales</taxon>
        <taxon>Persicobacteraceae</taxon>
        <taxon>Persicobacter</taxon>
    </lineage>
</organism>
<evidence type="ECO:0000313" key="2">
    <source>
        <dbReference type="Proteomes" id="UP001354989"/>
    </source>
</evidence>
<dbReference type="EMBL" id="AP025292">
    <property type="protein sequence ID" value="BDC98786.1"/>
    <property type="molecule type" value="Genomic_DNA"/>
</dbReference>
<dbReference type="Proteomes" id="UP001354989">
    <property type="component" value="Chromosome"/>
</dbReference>